<keyword evidence="3" id="KW-1185">Reference proteome</keyword>
<dbReference type="GO" id="GO:0045259">
    <property type="term" value="C:proton-transporting ATP synthase complex"/>
    <property type="evidence" value="ECO:0007669"/>
    <property type="project" value="InterPro"/>
</dbReference>
<dbReference type="InterPro" id="IPR036742">
    <property type="entry name" value="ATP_synth_F1_esu_sf_mt"/>
</dbReference>
<dbReference type="Pfam" id="PF04627">
    <property type="entry name" value="ATP-synt_Eps"/>
    <property type="match status" value="1"/>
</dbReference>
<dbReference type="AlphaFoldDB" id="A0AAV5RIU2"/>
<evidence type="ECO:0000313" key="3">
    <source>
        <dbReference type="Proteomes" id="UP001362899"/>
    </source>
</evidence>
<dbReference type="SUPFAM" id="SSF48690">
    <property type="entry name" value="Epsilon subunit of mitochondrial F1F0-ATP synthase"/>
    <property type="match status" value="1"/>
</dbReference>
<comment type="caution">
    <text evidence="2">The sequence shown here is derived from an EMBL/GenBank/DDBJ whole genome shotgun (WGS) entry which is preliminary data.</text>
</comment>
<dbReference type="Proteomes" id="UP001362899">
    <property type="component" value="Unassembled WGS sequence"/>
</dbReference>
<gene>
    <name evidence="2" type="ORF">DASB73_023880</name>
</gene>
<dbReference type="CDD" id="cd12153">
    <property type="entry name" value="F1-ATPase_epsilon"/>
    <property type="match status" value="1"/>
</dbReference>
<protein>
    <submittedName>
        <fullName evidence="2">Uncharacterized protein</fullName>
    </submittedName>
</protein>
<dbReference type="EMBL" id="BTGC01000005">
    <property type="protein sequence ID" value="GMM51430.1"/>
    <property type="molecule type" value="Genomic_DNA"/>
</dbReference>
<evidence type="ECO:0000313" key="2">
    <source>
        <dbReference type="EMBL" id="GMM51430.1"/>
    </source>
</evidence>
<dbReference type="GO" id="GO:0046933">
    <property type="term" value="F:proton-transporting ATP synthase activity, rotational mechanism"/>
    <property type="evidence" value="ECO:0007669"/>
    <property type="project" value="InterPro"/>
</dbReference>
<dbReference type="GO" id="GO:0005743">
    <property type="term" value="C:mitochondrial inner membrane"/>
    <property type="evidence" value="ECO:0007669"/>
    <property type="project" value="InterPro"/>
</dbReference>
<organism evidence="2 3">
    <name type="scientific">Starmerella bacillaris</name>
    <name type="common">Yeast</name>
    <name type="synonym">Candida zemplinina</name>
    <dbReference type="NCBI Taxonomy" id="1247836"/>
    <lineage>
        <taxon>Eukaryota</taxon>
        <taxon>Fungi</taxon>
        <taxon>Dikarya</taxon>
        <taxon>Ascomycota</taxon>
        <taxon>Saccharomycotina</taxon>
        <taxon>Dipodascomycetes</taxon>
        <taxon>Dipodascales</taxon>
        <taxon>Trichomonascaceae</taxon>
        <taxon>Starmerella</taxon>
    </lineage>
</organism>
<reference evidence="2 3" key="1">
    <citation type="journal article" date="2023" name="Elife">
        <title>Identification of key yeast species and microbe-microbe interactions impacting larval growth of Drosophila in the wild.</title>
        <authorList>
            <person name="Mure A."/>
            <person name="Sugiura Y."/>
            <person name="Maeda R."/>
            <person name="Honda K."/>
            <person name="Sakurai N."/>
            <person name="Takahashi Y."/>
            <person name="Watada M."/>
            <person name="Katoh T."/>
            <person name="Gotoh A."/>
            <person name="Gotoh Y."/>
            <person name="Taniguchi I."/>
            <person name="Nakamura K."/>
            <person name="Hayashi T."/>
            <person name="Katayama T."/>
            <person name="Uemura T."/>
            <person name="Hattori Y."/>
        </authorList>
    </citation>
    <scope>NUCLEOTIDE SEQUENCE [LARGE SCALE GENOMIC DNA]</scope>
    <source>
        <strain evidence="2 3">SB-73</strain>
    </source>
</reference>
<proteinExistence type="inferred from homology"/>
<name>A0AAV5RIU2_STABA</name>
<dbReference type="Gene3D" id="1.10.1620.20">
    <property type="entry name" value="ATP synthase, F1 complex, epsilon subunit superfamily, mitochondrial"/>
    <property type="match status" value="1"/>
</dbReference>
<dbReference type="InterPro" id="IPR006721">
    <property type="entry name" value="ATP_synth_F1_esu_mt"/>
</dbReference>
<comment type="similarity">
    <text evidence="1">Belongs to the eukaryotic ATPase epsilon family.</text>
</comment>
<sequence length="62" mass="7029">MPKPSVLTYNRYAAIAGRVLRRALSDEAKTAASAQDQFEVRLSKWDNGKVTDVKYLEVPFKK</sequence>
<evidence type="ECO:0000256" key="1">
    <source>
        <dbReference type="ARBA" id="ARBA00009502"/>
    </source>
</evidence>
<accession>A0AAV5RIU2</accession>